<organism evidence="2 3">
    <name type="scientific">Gloeophyllum trabeum (strain ATCC 11539 / FP-39264 / Madison 617)</name>
    <name type="common">Brown rot fungus</name>
    <dbReference type="NCBI Taxonomy" id="670483"/>
    <lineage>
        <taxon>Eukaryota</taxon>
        <taxon>Fungi</taxon>
        <taxon>Dikarya</taxon>
        <taxon>Basidiomycota</taxon>
        <taxon>Agaricomycotina</taxon>
        <taxon>Agaricomycetes</taxon>
        <taxon>Gloeophyllales</taxon>
        <taxon>Gloeophyllaceae</taxon>
        <taxon>Gloeophyllum</taxon>
    </lineage>
</organism>
<dbReference type="OMA" id="FIMYGAR"/>
<dbReference type="AlphaFoldDB" id="S7Q1W0"/>
<proteinExistence type="predicted"/>
<dbReference type="Gene3D" id="3.40.50.1820">
    <property type="entry name" value="alpha/beta hydrolase"/>
    <property type="match status" value="1"/>
</dbReference>
<keyword evidence="3" id="KW-1185">Reference proteome</keyword>
<dbReference type="InterPro" id="IPR000073">
    <property type="entry name" value="AB_hydrolase_1"/>
</dbReference>
<dbReference type="HOGENOM" id="CLU_045014_1_0_1"/>
<evidence type="ECO:0000259" key="1">
    <source>
        <dbReference type="Pfam" id="PF12697"/>
    </source>
</evidence>
<dbReference type="OrthoDB" id="5311491at2759"/>
<dbReference type="Proteomes" id="UP000030669">
    <property type="component" value="Unassembled WGS sequence"/>
</dbReference>
<dbReference type="GeneID" id="19306223"/>
<feature type="domain" description="AB hydrolase-1" evidence="1">
    <location>
        <begin position="30"/>
        <end position="177"/>
    </location>
</feature>
<gene>
    <name evidence="2" type="ORF">GLOTRDRAFT_43804</name>
</gene>
<evidence type="ECO:0000313" key="3">
    <source>
        <dbReference type="Proteomes" id="UP000030669"/>
    </source>
</evidence>
<dbReference type="EMBL" id="KB469304">
    <property type="protein sequence ID" value="EPQ53981.1"/>
    <property type="molecule type" value="Genomic_DNA"/>
</dbReference>
<dbReference type="SUPFAM" id="SSF53474">
    <property type="entry name" value="alpha/beta-Hydrolases"/>
    <property type="match status" value="1"/>
</dbReference>
<dbReference type="KEGG" id="gtr:GLOTRDRAFT_43804"/>
<sequence length="217" mass="24088">MPTASVDSSGTELFFTDTGPVRGAHNYTTLVIVHGIAFTGETFHRLLPYGKRDKVRVVVVNRRQYDGSSKYSDAELQAINSGHASVLRKLALEVANFLVWFVRTQNIPLPTENKRAGGICLMGWSLGTVSCLSLLSHPGIVPKIVHSKLQNYLRKIILYDPPHCAFGYEKPDQAYDPFQDAGFADNMGAAFDHFCYWATASFDHRGLATRSTSDLDF</sequence>
<dbReference type="RefSeq" id="XP_007867189.1">
    <property type="nucleotide sequence ID" value="XM_007868998.1"/>
</dbReference>
<accession>S7Q1W0</accession>
<protein>
    <recommendedName>
        <fullName evidence="1">AB hydrolase-1 domain-containing protein</fullName>
    </recommendedName>
</protein>
<dbReference type="InterPro" id="IPR029058">
    <property type="entry name" value="AB_hydrolase_fold"/>
</dbReference>
<feature type="non-terminal residue" evidence="2">
    <location>
        <position position="217"/>
    </location>
</feature>
<name>S7Q1W0_GLOTA</name>
<dbReference type="eggNOG" id="ENOG502SK0M">
    <property type="taxonomic scope" value="Eukaryota"/>
</dbReference>
<evidence type="ECO:0000313" key="2">
    <source>
        <dbReference type="EMBL" id="EPQ53981.1"/>
    </source>
</evidence>
<reference evidence="2 3" key="1">
    <citation type="journal article" date="2012" name="Science">
        <title>The Paleozoic origin of enzymatic lignin decomposition reconstructed from 31 fungal genomes.</title>
        <authorList>
            <person name="Floudas D."/>
            <person name="Binder M."/>
            <person name="Riley R."/>
            <person name="Barry K."/>
            <person name="Blanchette R.A."/>
            <person name="Henrissat B."/>
            <person name="Martinez A.T."/>
            <person name="Otillar R."/>
            <person name="Spatafora J.W."/>
            <person name="Yadav J.S."/>
            <person name="Aerts A."/>
            <person name="Benoit I."/>
            <person name="Boyd A."/>
            <person name="Carlson A."/>
            <person name="Copeland A."/>
            <person name="Coutinho P.M."/>
            <person name="de Vries R.P."/>
            <person name="Ferreira P."/>
            <person name="Findley K."/>
            <person name="Foster B."/>
            <person name="Gaskell J."/>
            <person name="Glotzer D."/>
            <person name="Gorecki P."/>
            <person name="Heitman J."/>
            <person name="Hesse C."/>
            <person name="Hori C."/>
            <person name="Igarashi K."/>
            <person name="Jurgens J.A."/>
            <person name="Kallen N."/>
            <person name="Kersten P."/>
            <person name="Kohler A."/>
            <person name="Kuees U."/>
            <person name="Kumar T.K.A."/>
            <person name="Kuo A."/>
            <person name="LaButti K."/>
            <person name="Larrondo L.F."/>
            <person name="Lindquist E."/>
            <person name="Ling A."/>
            <person name="Lombard V."/>
            <person name="Lucas S."/>
            <person name="Lundell T."/>
            <person name="Martin R."/>
            <person name="McLaughlin D.J."/>
            <person name="Morgenstern I."/>
            <person name="Morin E."/>
            <person name="Murat C."/>
            <person name="Nagy L.G."/>
            <person name="Nolan M."/>
            <person name="Ohm R.A."/>
            <person name="Patyshakuliyeva A."/>
            <person name="Rokas A."/>
            <person name="Ruiz-Duenas F.J."/>
            <person name="Sabat G."/>
            <person name="Salamov A."/>
            <person name="Samejima M."/>
            <person name="Schmutz J."/>
            <person name="Slot J.C."/>
            <person name="St John F."/>
            <person name="Stenlid J."/>
            <person name="Sun H."/>
            <person name="Sun S."/>
            <person name="Syed K."/>
            <person name="Tsang A."/>
            <person name="Wiebenga A."/>
            <person name="Young D."/>
            <person name="Pisabarro A."/>
            <person name="Eastwood D.C."/>
            <person name="Martin F."/>
            <person name="Cullen D."/>
            <person name="Grigoriev I.V."/>
            <person name="Hibbett D.S."/>
        </authorList>
    </citation>
    <scope>NUCLEOTIDE SEQUENCE [LARGE SCALE GENOMIC DNA]</scope>
    <source>
        <strain evidence="2 3">ATCC 11539</strain>
    </source>
</reference>
<dbReference type="Pfam" id="PF12697">
    <property type="entry name" value="Abhydrolase_6"/>
    <property type="match status" value="1"/>
</dbReference>